<protein>
    <recommendedName>
        <fullName evidence="4">DUF1364 domain-containing protein</fullName>
    </recommendedName>
</protein>
<dbReference type="Proteomes" id="UP001410394">
    <property type="component" value="Unassembled WGS sequence"/>
</dbReference>
<organism evidence="2 3">
    <name type="scientific">Uliginosibacterium sediminicola</name>
    <dbReference type="NCBI Taxonomy" id="2024550"/>
    <lineage>
        <taxon>Bacteria</taxon>
        <taxon>Pseudomonadati</taxon>
        <taxon>Pseudomonadota</taxon>
        <taxon>Betaproteobacteria</taxon>
        <taxon>Rhodocyclales</taxon>
        <taxon>Zoogloeaceae</taxon>
        <taxon>Uliginosibacterium</taxon>
    </lineage>
</organism>
<proteinExistence type="predicted"/>
<accession>A0ABU9YW82</accession>
<dbReference type="RefSeq" id="WP_345918680.1">
    <property type="nucleotide sequence ID" value="NZ_JBDIVE010000002.1"/>
</dbReference>
<feature type="region of interest" description="Disordered" evidence="1">
    <location>
        <begin position="1"/>
        <end position="24"/>
    </location>
</feature>
<gene>
    <name evidence="2" type="ORF">ABDB84_05445</name>
</gene>
<evidence type="ECO:0008006" key="4">
    <source>
        <dbReference type="Google" id="ProtNLM"/>
    </source>
</evidence>
<keyword evidence="3" id="KW-1185">Reference proteome</keyword>
<evidence type="ECO:0000313" key="2">
    <source>
        <dbReference type="EMBL" id="MEN3067917.1"/>
    </source>
</evidence>
<dbReference type="EMBL" id="JBDIVE010000002">
    <property type="protein sequence ID" value="MEN3067917.1"/>
    <property type="molecule type" value="Genomic_DNA"/>
</dbReference>
<evidence type="ECO:0000313" key="3">
    <source>
        <dbReference type="Proteomes" id="UP001410394"/>
    </source>
</evidence>
<reference evidence="2 3" key="1">
    <citation type="journal article" date="2018" name="Int. J. Syst. Evol. Microbiol.">
        <title>Uliginosibacterium sediminicola sp. nov., isolated from freshwater sediment.</title>
        <authorList>
            <person name="Hwang W.M."/>
            <person name="Kim S.M."/>
            <person name="Kang K."/>
            <person name="Ahn T.Y."/>
        </authorList>
    </citation>
    <scope>NUCLEOTIDE SEQUENCE [LARGE SCALE GENOMIC DNA]</scope>
    <source>
        <strain evidence="2 3">M1-21</strain>
    </source>
</reference>
<evidence type="ECO:0000256" key="1">
    <source>
        <dbReference type="SAM" id="MobiDB-lite"/>
    </source>
</evidence>
<name>A0ABU9YW82_9RHOO</name>
<dbReference type="Gene3D" id="3.30.50.20">
    <property type="entry name" value="prophage-derive protein ybcO"/>
    <property type="match status" value="1"/>
</dbReference>
<sequence>MSTKRPSKIVPRPGDVAPSRRDAKGLAGNFRDRDLLDLAHDINECTLQLPGVCTGYSPHGCEPAHSNFSIHGKGARIKAHDNFHAASCHACHAELDQGRRFTYEQKMEYFVRAHERTMLEYFRRGWVGVTAEGRRVK</sequence>
<comment type="caution">
    <text evidence="2">The sequence shown here is derived from an EMBL/GenBank/DDBJ whole genome shotgun (WGS) entry which is preliminary data.</text>
</comment>